<accession>A0A0D7ELM3</accession>
<comment type="caution">
    <text evidence="1">The sequence shown here is derived from an EMBL/GenBank/DDBJ whole genome shotgun (WGS) entry which is preliminary data.</text>
</comment>
<dbReference type="Proteomes" id="UP000032515">
    <property type="component" value="Unassembled WGS sequence"/>
</dbReference>
<dbReference type="EMBL" id="JXXE01000294">
    <property type="protein sequence ID" value="KIZ41566.1"/>
    <property type="molecule type" value="Genomic_DNA"/>
</dbReference>
<proteinExistence type="predicted"/>
<sequence>MPAAKPTIPAMPRSAPRPALGWDRFDRLGSGRDHMLPFIRFAFPIRREPTRLRRRRNAGLCGTGGKA</sequence>
<reference evidence="1 2" key="1">
    <citation type="submission" date="2014-11" db="EMBL/GenBank/DDBJ databases">
        <title>Genomics and ecophysiology of heterotrophic nitrogen fixing bacteria isolated from estuarine surface water.</title>
        <authorList>
            <person name="Bentzon-Tilia M."/>
            <person name="Severin I."/>
            <person name="Hansen L.H."/>
            <person name="Riemann L."/>
        </authorList>
    </citation>
    <scope>NUCLEOTIDE SEQUENCE [LARGE SCALE GENOMIC DNA]</scope>
    <source>
        <strain evidence="1 2">BAL398</strain>
    </source>
</reference>
<evidence type="ECO:0000313" key="2">
    <source>
        <dbReference type="Proteomes" id="UP000032515"/>
    </source>
</evidence>
<gene>
    <name evidence="1" type="ORF">OO17_14760</name>
</gene>
<evidence type="ECO:0000313" key="1">
    <source>
        <dbReference type="EMBL" id="KIZ41566.1"/>
    </source>
</evidence>
<dbReference type="AlphaFoldDB" id="A0A0D7ELM3"/>
<protein>
    <submittedName>
        <fullName evidence="1">Uncharacterized protein</fullName>
    </submittedName>
</protein>
<name>A0A0D7ELM3_RHOPL</name>
<organism evidence="1 2">
    <name type="scientific">Rhodopseudomonas palustris</name>
    <dbReference type="NCBI Taxonomy" id="1076"/>
    <lineage>
        <taxon>Bacteria</taxon>
        <taxon>Pseudomonadati</taxon>
        <taxon>Pseudomonadota</taxon>
        <taxon>Alphaproteobacteria</taxon>
        <taxon>Hyphomicrobiales</taxon>
        <taxon>Nitrobacteraceae</taxon>
        <taxon>Rhodopseudomonas</taxon>
    </lineage>
</organism>